<evidence type="ECO:0000256" key="1">
    <source>
        <dbReference type="SAM" id="MobiDB-lite"/>
    </source>
</evidence>
<accession>A0A454JK54</accession>
<feature type="region of interest" description="Disordered" evidence="1">
    <location>
        <begin position="1"/>
        <end position="23"/>
    </location>
</feature>
<reference evidence="2 3" key="1">
    <citation type="submission" date="2018-10" db="EMBL/GenBank/DDBJ databases">
        <title>Draft genome sequence of Aquitalea MWU14-2217 isolated from a wild cranberry bog in Provincetown, Massachusetts.</title>
        <authorList>
            <person name="Ebadzadsahrai G."/>
            <person name="Soby S."/>
        </authorList>
    </citation>
    <scope>NUCLEOTIDE SEQUENCE [LARGE SCALE GENOMIC DNA]</scope>
    <source>
        <strain evidence="2 3">MWU14-2217</strain>
    </source>
</reference>
<keyword evidence="3" id="KW-1185">Reference proteome</keyword>
<name>A0A454JK54_9NEIS</name>
<dbReference type="Proteomes" id="UP000274139">
    <property type="component" value="Unassembled WGS sequence"/>
</dbReference>
<evidence type="ECO:0000313" key="2">
    <source>
        <dbReference type="EMBL" id="RMC99594.1"/>
    </source>
</evidence>
<protein>
    <submittedName>
        <fullName evidence="2">Uncharacterized protein</fullName>
    </submittedName>
</protein>
<comment type="caution">
    <text evidence="2">The sequence shown here is derived from an EMBL/GenBank/DDBJ whole genome shotgun (WGS) entry which is preliminary data.</text>
</comment>
<organism evidence="2 3">
    <name type="scientific">Aquitalea palustris</name>
    <dbReference type="NCBI Taxonomy" id="2480983"/>
    <lineage>
        <taxon>Bacteria</taxon>
        <taxon>Pseudomonadati</taxon>
        <taxon>Pseudomonadota</taxon>
        <taxon>Betaproteobacteria</taxon>
        <taxon>Neisseriales</taxon>
        <taxon>Chromobacteriaceae</taxon>
        <taxon>Aquitalea</taxon>
    </lineage>
</organism>
<dbReference type="RefSeq" id="WP_103524143.1">
    <property type="nucleotide sequence ID" value="NZ_JAIZDC010000007.1"/>
</dbReference>
<gene>
    <name evidence="2" type="ORF">EAY64_07430</name>
</gene>
<dbReference type="OrthoDB" id="8080957at2"/>
<evidence type="ECO:0000313" key="3">
    <source>
        <dbReference type="Proteomes" id="UP000274139"/>
    </source>
</evidence>
<dbReference type="EMBL" id="RFAR01000024">
    <property type="protein sequence ID" value="RMC99594.1"/>
    <property type="molecule type" value="Genomic_DNA"/>
</dbReference>
<dbReference type="AlphaFoldDB" id="A0A454JK54"/>
<proteinExistence type="predicted"/>
<sequence>MTETRRKVPGRRPAHLEMSGGKPKRQRVWEAIRKLQEFNLIDCAHKADVDMDTTKTYLQTLERAGFIEDVSGKRGGHDEKRWQLARDIGMEAPRLTKEGKPVTQGMGTTNMWRVMRLAKGDFDYLEIARSASTPEHQVKPETARSYLKALHAAGYLDMVVPPQPKPAMKGGKSPARWRLLPYNRINSKKPGPRAPMIQRLKRVFDPNWAEVVFQEEADDE</sequence>